<protein>
    <recommendedName>
        <fullName evidence="3">YHS domain-containing protein</fullName>
    </recommendedName>
</protein>
<evidence type="ECO:0000313" key="2">
    <source>
        <dbReference type="Proteomes" id="UP001161580"/>
    </source>
</evidence>
<keyword evidence="2" id="KW-1185">Reference proteome</keyword>
<evidence type="ECO:0008006" key="3">
    <source>
        <dbReference type="Google" id="ProtNLM"/>
    </source>
</evidence>
<gene>
    <name evidence="1" type="ORF">MRS75_05420</name>
</gene>
<organism evidence="1 2">
    <name type="scientific">Ferirhizobium litorale</name>
    <dbReference type="NCBI Taxonomy" id="2927786"/>
    <lineage>
        <taxon>Bacteria</taxon>
        <taxon>Pseudomonadati</taxon>
        <taxon>Pseudomonadota</taxon>
        <taxon>Alphaproteobacteria</taxon>
        <taxon>Hyphomicrobiales</taxon>
        <taxon>Rhizobiaceae</taxon>
        <taxon>Ferirhizobium</taxon>
    </lineage>
</organism>
<name>A0AAE3U2Y4_9HYPH</name>
<evidence type="ECO:0000313" key="1">
    <source>
        <dbReference type="EMBL" id="MDI7921524.1"/>
    </source>
</evidence>
<proteinExistence type="predicted"/>
<comment type="caution">
    <text evidence="1">The sequence shown here is derived from an EMBL/GenBank/DDBJ whole genome shotgun (WGS) entry which is preliminary data.</text>
</comment>
<reference evidence="1" key="1">
    <citation type="submission" date="2022-03" db="EMBL/GenBank/DDBJ databases">
        <title>Fererhizobium litorale gen. nov., sp. nov., isolated from sandy sediments of the Sea of Japan seashore.</title>
        <authorList>
            <person name="Romanenko L."/>
            <person name="Kurilenko V."/>
            <person name="Otstavnykh N."/>
            <person name="Svetashev V."/>
            <person name="Tekutyeva L."/>
            <person name="Isaeva M."/>
            <person name="Mikhailov V."/>
        </authorList>
    </citation>
    <scope>NUCLEOTIDE SEQUENCE</scope>
    <source>
        <strain evidence="1">KMM 9576</strain>
    </source>
</reference>
<dbReference type="EMBL" id="JALDYZ010000002">
    <property type="protein sequence ID" value="MDI7921524.1"/>
    <property type="molecule type" value="Genomic_DNA"/>
</dbReference>
<dbReference type="RefSeq" id="WP_311785692.1">
    <property type="nucleotide sequence ID" value="NZ_JALDYY010000002.1"/>
</dbReference>
<accession>A0AAE3U2Y4</accession>
<sequence length="157" mass="17661">MENVRLKAHFSCNGRLRSDQFLEGFEARADNTVLPVSVDSEKIAIQGYDTVAYFTDGKAVKGSSAFESKWMGSRWQFANAEHRDMFTQNPDAYAPRFGGYCVMAMVNGEIFRANPLAWVIIDGKLYLNSAPGDAVAFQRRSAEYIQKAEETWKAVNQ</sequence>
<dbReference type="AlphaFoldDB" id="A0AAE3U2Y4"/>
<dbReference type="NCBIfam" id="NF041384">
    <property type="entry name" value="YHS_seleno_dom"/>
    <property type="match status" value="1"/>
</dbReference>
<dbReference type="Proteomes" id="UP001161580">
    <property type="component" value="Unassembled WGS sequence"/>
</dbReference>